<reference evidence="3 4" key="1">
    <citation type="submission" date="2017-01" db="EMBL/GenBank/DDBJ databases">
        <title>Complete genome of Tateyamaria omphalii DOK1-4 isolated from seawater in Dokdo.</title>
        <authorList>
            <person name="Kim J.H."/>
            <person name="Chi W.-J."/>
        </authorList>
    </citation>
    <scope>NUCLEOTIDE SEQUENCE [LARGE SCALE GENOMIC DNA]</scope>
    <source>
        <strain evidence="3 4">DOK1-4</strain>
    </source>
</reference>
<proteinExistence type="predicted"/>
<feature type="domain" description="Serine aminopeptidase S33" evidence="2">
    <location>
        <begin position="122"/>
        <end position="218"/>
    </location>
</feature>
<feature type="signal peptide" evidence="1">
    <location>
        <begin position="1"/>
        <end position="23"/>
    </location>
</feature>
<dbReference type="KEGG" id="tom:BWR18_00785"/>
<dbReference type="EMBL" id="CP019312">
    <property type="protein sequence ID" value="APX10395.1"/>
    <property type="molecule type" value="Genomic_DNA"/>
</dbReference>
<protein>
    <recommendedName>
        <fullName evidence="2">Serine aminopeptidase S33 domain-containing protein</fullName>
    </recommendedName>
</protein>
<accession>A0A1P8MQR9</accession>
<dbReference type="GO" id="GO:0052689">
    <property type="term" value="F:carboxylic ester hydrolase activity"/>
    <property type="evidence" value="ECO:0007669"/>
    <property type="project" value="TreeGrafter"/>
</dbReference>
<dbReference type="InterPro" id="IPR029058">
    <property type="entry name" value="AB_hydrolase_fold"/>
</dbReference>
<dbReference type="SUPFAM" id="SSF53474">
    <property type="entry name" value="alpha/beta-Hydrolases"/>
    <property type="match status" value="1"/>
</dbReference>
<dbReference type="RefSeq" id="WP_076626243.1">
    <property type="nucleotide sequence ID" value="NZ_CP019312.1"/>
</dbReference>
<name>A0A1P8MQR9_9RHOB</name>
<dbReference type="Gene3D" id="3.40.50.1820">
    <property type="entry name" value="alpha/beta hydrolase"/>
    <property type="match status" value="1"/>
</dbReference>
<dbReference type="Proteomes" id="UP000186336">
    <property type="component" value="Chromosome"/>
</dbReference>
<feature type="chain" id="PRO_5010308172" description="Serine aminopeptidase S33 domain-containing protein" evidence="1">
    <location>
        <begin position="24"/>
        <end position="422"/>
    </location>
</feature>
<gene>
    <name evidence="3" type="ORF">BWR18_00785</name>
</gene>
<dbReference type="InterPro" id="IPR053145">
    <property type="entry name" value="AB_hydrolase_Est10"/>
</dbReference>
<evidence type="ECO:0000259" key="2">
    <source>
        <dbReference type="Pfam" id="PF12146"/>
    </source>
</evidence>
<dbReference type="PANTHER" id="PTHR43265">
    <property type="entry name" value="ESTERASE ESTD"/>
    <property type="match status" value="1"/>
</dbReference>
<dbReference type="PANTHER" id="PTHR43265:SF1">
    <property type="entry name" value="ESTERASE ESTD"/>
    <property type="match status" value="1"/>
</dbReference>
<evidence type="ECO:0000313" key="4">
    <source>
        <dbReference type="Proteomes" id="UP000186336"/>
    </source>
</evidence>
<dbReference type="OrthoDB" id="1412847at2"/>
<dbReference type="InterPro" id="IPR022742">
    <property type="entry name" value="Hydrolase_4"/>
</dbReference>
<dbReference type="Pfam" id="PF12146">
    <property type="entry name" value="Hydrolase_4"/>
    <property type="match status" value="1"/>
</dbReference>
<sequence length="422" mass="45483">MRIANQILLVALLLIANISEALAGADDGHQCKVGVFSGSESGFVAVTRSDTGFKYTFDTGLTGDVGGPDAPVRCLENAIDIVDVGVWPHIAHTVTYTSFKSRDVDLAGQLIEPPDRAPESPLVIFAHGSEDSGWLERARDPYQMVGRGISVFVYDKRGTGQSGGAYTQNFGLLADDLVAASREAKRLARGRFGRFGLIGLSQGGWVAPLAAPRANADFIAVGYGLVMDIREEDAAQVALELRAAGFGDNVQAKARQITDATAQLARHPSAASIAAFDEVRNRFADALWLPHVRGDYTGILLDASVEEIETVILPLFESYDIDWSIDPVDAVRAVRVPQLWVFAGNDRAAPPGISIGRLRALEDNGQDITIRVFPRTDHGMWDYVQNDNGTRSHTRITAGYYDLMADWASGALAGRQGAAQAR</sequence>
<dbReference type="AlphaFoldDB" id="A0A1P8MQR9"/>
<keyword evidence="1" id="KW-0732">Signal</keyword>
<keyword evidence="4" id="KW-1185">Reference proteome</keyword>
<organism evidence="3 4">
    <name type="scientific">Tateyamaria omphalii</name>
    <dbReference type="NCBI Taxonomy" id="299262"/>
    <lineage>
        <taxon>Bacteria</taxon>
        <taxon>Pseudomonadati</taxon>
        <taxon>Pseudomonadota</taxon>
        <taxon>Alphaproteobacteria</taxon>
        <taxon>Rhodobacterales</taxon>
        <taxon>Roseobacteraceae</taxon>
        <taxon>Tateyamaria</taxon>
    </lineage>
</organism>
<evidence type="ECO:0000313" key="3">
    <source>
        <dbReference type="EMBL" id="APX10395.1"/>
    </source>
</evidence>
<dbReference type="STRING" id="299262.BWR18_00785"/>
<evidence type="ECO:0000256" key="1">
    <source>
        <dbReference type="SAM" id="SignalP"/>
    </source>
</evidence>